<feature type="compositionally biased region" description="Polar residues" evidence="8">
    <location>
        <begin position="172"/>
        <end position="188"/>
    </location>
</feature>
<proteinExistence type="predicted"/>
<dbReference type="InterPro" id="IPR004358">
    <property type="entry name" value="Sig_transdc_His_kin-like_C"/>
</dbReference>
<dbReference type="FunFam" id="3.30.565.10:FF:000006">
    <property type="entry name" value="Sensor histidine kinase WalK"/>
    <property type="match status" value="1"/>
</dbReference>
<feature type="transmembrane region" description="Helical" evidence="9">
    <location>
        <begin position="7"/>
        <end position="25"/>
    </location>
</feature>
<dbReference type="InterPro" id="IPR003661">
    <property type="entry name" value="HisK_dim/P_dom"/>
</dbReference>
<keyword evidence="13" id="KW-1185">Reference proteome</keyword>
<dbReference type="SMART" id="SM00388">
    <property type="entry name" value="HisKA"/>
    <property type="match status" value="1"/>
</dbReference>
<dbReference type="InterPro" id="IPR036097">
    <property type="entry name" value="HisK_dim/P_sf"/>
</dbReference>
<dbReference type="Pfam" id="PF02518">
    <property type="entry name" value="HATPase_c"/>
    <property type="match status" value="1"/>
</dbReference>
<evidence type="ECO:0000313" key="12">
    <source>
        <dbReference type="EMBL" id="QDV24479.1"/>
    </source>
</evidence>
<dbReference type="Pfam" id="PF00672">
    <property type="entry name" value="HAMP"/>
    <property type="match status" value="1"/>
</dbReference>
<accession>A0A518G7C1</accession>
<dbReference type="PANTHER" id="PTHR43711:SF31">
    <property type="entry name" value="HISTIDINE KINASE"/>
    <property type="match status" value="1"/>
</dbReference>
<evidence type="ECO:0000256" key="4">
    <source>
        <dbReference type="ARBA" id="ARBA00022553"/>
    </source>
</evidence>
<reference evidence="12 13" key="1">
    <citation type="submission" date="2019-02" db="EMBL/GenBank/DDBJ databases">
        <title>Deep-cultivation of Planctomycetes and their phenomic and genomic characterization uncovers novel biology.</title>
        <authorList>
            <person name="Wiegand S."/>
            <person name="Jogler M."/>
            <person name="Boedeker C."/>
            <person name="Pinto D."/>
            <person name="Vollmers J."/>
            <person name="Rivas-Marin E."/>
            <person name="Kohn T."/>
            <person name="Peeters S.H."/>
            <person name="Heuer A."/>
            <person name="Rast P."/>
            <person name="Oberbeckmann S."/>
            <person name="Bunk B."/>
            <person name="Jeske O."/>
            <person name="Meyerdierks A."/>
            <person name="Storesund J.E."/>
            <person name="Kallscheuer N."/>
            <person name="Luecker S."/>
            <person name="Lage O.M."/>
            <person name="Pohl T."/>
            <person name="Merkel B.J."/>
            <person name="Hornburger P."/>
            <person name="Mueller R.-W."/>
            <person name="Bruemmer F."/>
            <person name="Labrenz M."/>
            <person name="Spormann A.M."/>
            <person name="Op den Camp H."/>
            <person name="Overmann J."/>
            <person name="Amann R."/>
            <person name="Jetten M.S.M."/>
            <person name="Mascher T."/>
            <person name="Medema M.H."/>
            <person name="Devos D.P."/>
            <person name="Kaster A.-K."/>
            <person name="Ovreas L."/>
            <person name="Rohde M."/>
            <person name="Galperin M.Y."/>
            <person name="Jogler C."/>
        </authorList>
    </citation>
    <scope>NUCLEOTIDE SEQUENCE [LARGE SCALE GENOMIC DNA]</scope>
    <source>
        <strain evidence="12 13">Q31a</strain>
    </source>
</reference>
<organism evidence="12 13">
    <name type="scientific">Aureliella helgolandensis</name>
    <dbReference type="NCBI Taxonomy" id="2527968"/>
    <lineage>
        <taxon>Bacteria</taxon>
        <taxon>Pseudomonadati</taxon>
        <taxon>Planctomycetota</taxon>
        <taxon>Planctomycetia</taxon>
        <taxon>Pirellulales</taxon>
        <taxon>Pirellulaceae</taxon>
        <taxon>Aureliella</taxon>
    </lineage>
</organism>
<evidence type="ECO:0000256" key="2">
    <source>
        <dbReference type="ARBA" id="ARBA00004370"/>
    </source>
</evidence>
<dbReference type="SUPFAM" id="SSF55874">
    <property type="entry name" value="ATPase domain of HSP90 chaperone/DNA topoisomerase II/histidine kinase"/>
    <property type="match status" value="1"/>
</dbReference>
<dbReference type="InterPro" id="IPR036890">
    <property type="entry name" value="HATPase_C_sf"/>
</dbReference>
<keyword evidence="9" id="KW-0812">Transmembrane</keyword>
<dbReference type="Gene3D" id="1.10.287.130">
    <property type="match status" value="1"/>
</dbReference>
<dbReference type="GO" id="GO:0000155">
    <property type="term" value="F:phosphorelay sensor kinase activity"/>
    <property type="evidence" value="ECO:0007669"/>
    <property type="project" value="InterPro"/>
</dbReference>
<dbReference type="InterPro" id="IPR003660">
    <property type="entry name" value="HAMP_dom"/>
</dbReference>
<feature type="transmembrane region" description="Helical" evidence="9">
    <location>
        <begin position="31"/>
        <end position="49"/>
    </location>
</feature>
<feature type="domain" description="Histidine kinase" evidence="10">
    <location>
        <begin position="407"/>
        <end position="630"/>
    </location>
</feature>
<dbReference type="Proteomes" id="UP000318017">
    <property type="component" value="Chromosome"/>
</dbReference>
<keyword evidence="7" id="KW-0902">Two-component regulatory system</keyword>
<evidence type="ECO:0000256" key="9">
    <source>
        <dbReference type="SAM" id="Phobius"/>
    </source>
</evidence>
<evidence type="ECO:0000313" key="13">
    <source>
        <dbReference type="Proteomes" id="UP000318017"/>
    </source>
</evidence>
<feature type="region of interest" description="Disordered" evidence="8">
    <location>
        <begin position="160"/>
        <end position="208"/>
    </location>
</feature>
<dbReference type="RefSeq" id="WP_231691178.1">
    <property type="nucleotide sequence ID" value="NZ_CP036298.1"/>
</dbReference>
<dbReference type="PANTHER" id="PTHR43711">
    <property type="entry name" value="TWO-COMPONENT HISTIDINE KINASE"/>
    <property type="match status" value="1"/>
</dbReference>
<sequence>MRATFQSILNFLRAIIRVIVVGWSLESKSLLFLAFALVIPIGSSFWFVLEVVADGLVMQTTQQAARDYADSMVAWSHVDRDIPSIANPVFPSEYFMPDVLKELREDLIENPNYHHEFLMLEETSQHIELDQAEHPQDAQERRVLEDLQIEFRQYLAEQSSASEAAAGGGASNTNPSPLSPSVATSTGAATEPPDILLTDPLATTNDPLNAAEEPTRRFFFREAGPLYPAENERKDFFGPTPSEGWYVYYHAVKFTESCMRCHKRYPTSTAEAIPFRVVKVLLPHRQTQVASATTLAVMIAIAMVTVAATLVIVHWVLKRLVLMPLKHLRSVSDEISRGNTNLRANIDTGDEFNELADAFNRMIRHMTESQGKLQNLNQELDVRVDQLAQANLNLFEANRLKSDFLANMSHELRTPLNSIIGFSDVLHDIPSLSEKQKRYASNIQRSGKLLLDMINDILDLAKVEAGKMTVTPTSFNLVSLTHAQCDMLRSLIDEKNMGLQIESDDPQIEIFQDQPKLQQILTNLLSNAIKFTPDGGLITVSMGRVSESFFYVTVADTGVGIPESDFEIIFEKFRQSNEVLQNDGLTRKFSGTGLGLSIVKELCKLLGGEIRLTSQLGTGSKFQIILPIHYAQTNSAEINAT</sequence>
<dbReference type="CDD" id="cd00082">
    <property type="entry name" value="HisKA"/>
    <property type="match status" value="1"/>
</dbReference>
<protein>
    <recommendedName>
        <fullName evidence="3">histidine kinase</fullName>
        <ecNumber evidence="3">2.7.13.3</ecNumber>
    </recommendedName>
</protein>
<dbReference type="Gene3D" id="3.30.565.10">
    <property type="entry name" value="Histidine kinase-like ATPase, C-terminal domain"/>
    <property type="match status" value="1"/>
</dbReference>
<dbReference type="EMBL" id="CP036298">
    <property type="protein sequence ID" value="QDV24479.1"/>
    <property type="molecule type" value="Genomic_DNA"/>
</dbReference>
<dbReference type="SMART" id="SM00304">
    <property type="entry name" value="HAMP"/>
    <property type="match status" value="1"/>
</dbReference>
<name>A0A518G7C1_9BACT</name>
<dbReference type="SUPFAM" id="SSF158472">
    <property type="entry name" value="HAMP domain-like"/>
    <property type="match status" value="1"/>
</dbReference>
<dbReference type="PROSITE" id="PS50109">
    <property type="entry name" value="HIS_KIN"/>
    <property type="match status" value="1"/>
</dbReference>
<dbReference type="InterPro" id="IPR050736">
    <property type="entry name" value="Sensor_HK_Regulatory"/>
</dbReference>
<dbReference type="SMART" id="SM00387">
    <property type="entry name" value="HATPase_c"/>
    <property type="match status" value="1"/>
</dbReference>
<evidence type="ECO:0000256" key="6">
    <source>
        <dbReference type="ARBA" id="ARBA00022777"/>
    </source>
</evidence>
<keyword evidence="6 12" id="KW-0418">Kinase</keyword>
<gene>
    <name evidence="12" type="primary">barA_3</name>
    <name evidence="12" type="ORF">Q31a_27970</name>
</gene>
<dbReference type="InterPro" id="IPR003594">
    <property type="entry name" value="HATPase_dom"/>
</dbReference>
<keyword evidence="9" id="KW-0472">Membrane</keyword>
<dbReference type="Pfam" id="PF00512">
    <property type="entry name" value="HisKA"/>
    <property type="match status" value="1"/>
</dbReference>
<evidence type="ECO:0000256" key="1">
    <source>
        <dbReference type="ARBA" id="ARBA00000085"/>
    </source>
</evidence>
<evidence type="ECO:0000256" key="8">
    <source>
        <dbReference type="SAM" id="MobiDB-lite"/>
    </source>
</evidence>
<evidence type="ECO:0000256" key="5">
    <source>
        <dbReference type="ARBA" id="ARBA00022679"/>
    </source>
</evidence>
<dbReference type="EC" id="2.7.13.3" evidence="3"/>
<dbReference type="SUPFAM" id="SSF47384">
    <property type="entry name" value="Homodimeric domain of signal transducing histidine kinase"/>
    <property type="match status" value="1"/>
</dbReference>
<dbReference type="AlphaFoldDB" id="A0A518G7C1"/>
<evidence type="ECO:0000259" key="10">
    <source>
        <dbReference type="PROSITE" id="PS50109"/>
    </source>
</evidence>
<comment type="catalytic activity">
    <reaction evidence="1">
        <text>ATP + protein L-histidine = ADP + protein N-phospho-L-histidine.</text>
        <dbReference type="EC" id="2.7.13.3"/>
    </reaction>
</comment>
<keyword evidence="4" id="KW-0597">Phosphoprotein</keyword>
<dbReference type="InterPro" id="IPR005467">
    <property type="entry name" value="His_kinase_dom"/>
</dbReference>
<dbReference type="KEGG" id="ahel:Q31a_27970"/>
<feature type="domain" description="HAMP" evidence="11">
    <location>
        <begin position="319"/>
        <end position="371"/>
    </location>
</feature>
<evidence type="ECO:0000259" key="11">
    <source>
        <dbReference type="PROSITE" id="PS50885"/>
    </source>
</evidence>
<dbReference type="GO" id="GO:0016020">
    <property type="term" value="C:membrane"/>
    <property type="evidence" value="ECO:0007669"/>
    <property type="project" value="UniProtKB-SubCell"/>
</dbReference>
<dbReference type="CDD" id="cd06225">
    <property type="entry name" value="HAMP"/>
    <property type="match status" value="1"/>
</dbReference>
<dbReference type="PROSITE" id="PS50885">
    <property type="entry name" value="HAMP"/>
    <property type="match status" value="1"/>
</dbReference>
<feature type="transmembrane region" description="Helical" evidence="9">
    <location>
        <begin position="295"/>
        <end position="317"/>
    </location>
</feature>
<dbReference type="PRINTS" id="PR00344">
    <property type="entry name" value="BCTRLSENSOR"/>
</dbReference>
<keyword evidence="5 12" id="KW-0808">Transferase</keyword>
<dbReference type="CDD" id="cd16922">
    <property type="entry name" value="HATPase_EvgS-ArcB-TorS-like"/>
    <property type="match status" value="1"/>
</dbReference>
<evidence type="ECO:0000256" key="7">
    <source>
        <dbReference type="ARBA" id="ARBA00023012"/>
    </source>
</evidence>
<keyword evidence="9" id="KW-1133">Transmembrane helix</keyword>
<dbReference type="Gene3D" id="6.10.340.10">
    <property type="match status" value="1"/>
</dbReference>
<evidence type="ECO:0000256" key="3">
    <source>
        <dbReference type="ARBA" id="ARBA00012438"/>
    </source>
</evidence>
<comment type="subcellular location">
    <subcellularLocation>
        <location evidence="2">Membrane</location>
    </subcellularLocation>
</comment>